<evidence type="ECO:0000313" key="3">
    <source>
        <dbReference type="EMBL" id="NAW50099.1"/>
    </source>
</evidence>
<reference evidence="3 4" key="1">
    <citation type="submission" date="2019-11" db="EMBL/GenBank/DDBJ databases">
        <title>Characterization of Elizabethkingia argenteiflava sp. nov., isolated from inner surface of Soybean Pods.</title>
        <authorList>
            <person name="Mo S."/>
        </authorList>
    </citation>
    <scope>NUCLEOTIDE SEQUENCE [LARGE SCALE GENOMIC DNA]</scope>
    <source>
        <strain evidence="3 4">YB22</strain>
    </source>
</reference>
<feature type="domain" description="Superoxide dismutase copper/zinc binding" evidence="2">
    <location>
        <begin position="21"/>
        <end position="132"/>
    </location>
</feature>
<gene>
    <name evidence="3" type="ORF">GNY06_01385</name>
</gene>
<dbReference type="AlphaFoldDB" id="A0A845PP33"/>
<dbReference type="GO" id="GO:0006801">
    <property type="term" value="P:superoxide metabolic process"/>
    <property type="evidence" value="ECO:0007669"/>
    <property type="project" value="InterPro"/>
</dbReference>
<comment type="similarity">
    <text evidence="1">Belongs to the Cu-Zn superoxide dismutase family.</text>
</comment>
<dbReference type="Proteomes" id="UP000553459">
    <property type="component" value="Unassembled WGS sequence"/>
</dbReference>
<dbReference type="SUPFAM" id="SSF49329">
    <property type="entry name" value="Cu,Zn superoxide dismutase-like"/>
    <property type="match status" value="1"/>
</dbReference>
<accession>A0A845PP33</accession>
<proteinExistence type="inferred from homology"/>
<dbReference type="Pfam" id="PF00080">
    <property type="entry name" value="Sod_Cu"/>
    <property type="match status" value="1"/>
</dbReference>
<feature type="non-terminal residue" evidence="3">
    <location>
        <position position="1"/>
    </location>
</feature>
<dbReference type="InterPro" id="IPR024134">
    <property type="entry name" value="SOD_Cu/Zn_/chaperone"/>
</dbReference>
<dbReference type="GO" id="GO:0005507">
    <property type="term" value="F:copper ion binding"/>
    <property type="evidence" value="ECO:0007669"/>
    <property type="project" value="InterPro"/>
</dbReference>
<dbReference type="PANTHER" id="PTHR10003">
    <property type="entry name" value="SUPEROXIDE DISMUTASE CU-ZN -RELATED"/>
    <property type="match status" value="1"/>
</dbReference>
<evidence type="ECO:0000313" key="4">
    <source>
        <dbReference type="Proteomes" id="UP000553459"/>
    </source>
</evidence>
<feature type="non-terminal residue" evidence="3">
    <location>
        <position position="132"/>
    </location>
</feature>
<dbReference type="Gene3D" id="2.60.40.200">
    <property type="entry name" value="Superoxide dismutase, copper/zinc binding domain"/>
    <property type="match status" value="1"/>
</dbReference>
<keyword evidence="4" id="KW-1185">Reference proteome</keyword>
<dbReference type="InterPro" id="IPR001424">
    <property type="entry name" value="SOD_Cu_Zn_dom"/>
</dbReference>
<dbReference type="InterPro" id="IPR036423">
    <property type="entry name" value="SOD-like_Cu/Zn_dom_sf"/>
</dbReference>
<comment type="caution">
    <text evidence="3">The sequence shown here is derived from an EMBL/GenBank/DDBJ whole genome shotgun (WGS) entry which is preliminary data.</text>
</comment>
<evidence type="ECO:0000259" key="2">
    <source>
        <dbReference type="Pfam" id="PF00080"/>
    </source>
</evidence>
<organism evidence="3 4">
    <name type="scientific">Elizabethkingia argenteiflava</name>
    <dbReference type="NCBI Taxonomy" id="2681556"/>
    <lineage>
        <taxon>Bacteria</taxon>
        <taxon>Pseudomonadati</taxon>
        <taxon>Bacteroidota</taxon>
        <taxon>Flavobacteriia</taxon>
        <taxon>Flavobacteriales</taxon>
        <taxon>Weeksellaceae</taxon>
        <taxon>Elizabethkingia</taxon>
    </lineage>
</organism>
<protein>
    <submittedName>
        <fullName evidence="3">Superoxide dismutase family protein</fullName>
    </submittedName>
</protein>
<sequence>CAASKEVNYVILPKSDTSTGGKVSFKQKANTVMMDIAVTGLTPGEHAVHIHDKADFSAAESTSTGGHCNPSGNDHGKWEYEHFHMGDIVNLTADVKVNGDLSFITDKCCRGCIYVSKNILIVGLIIHSGADD</sequence>
<dbReference type="EMBL" id="JAAABJ010000173">
    <property type="protein sequence ID" value="NAW50099.1"/>
    <property type="molecule type" value="Genomic_DNA"/>
</dbReference>
<name>A0A845PP33_9FLAO</name>
<evidence type="ECO:0000256" key="1">
    <source>
        <dbReference type="ARBA" id="ARBA00010457"/>
    </source>
</evidence>
<dbReference type="RefSeq" id="WP_166518474.1">
    <property type="nucleotide sequence ID" value="NZ_JAAABJ010000173.1"/>
</dbReference>